<evidence type="ECO:0000313" key="2">
    <source>
        <dbReference type="Proteomes" id="UP000324222"/>
    </source>
</evidence>
<organism evidence="1 2">
    <name type="scientific">Portunus trituberculatus</name>
    <name type="common">Swimming crab</name>
    <name type="synonym">Neptunus trituberculatus</name>
    <dbReference type="NCBI Taxonomy" id="210409"/>
    <lineage>
        <taxon>Eukaryota</taxon>
        <taxon>Metazoa</taxon>
        <taxon>Ecdysozoa</taxon>
        <taxon>Arthropoda</taxon>
        <taxon>Crustacea</taxon>
        <taxon>Multicrustacea</taxon>
        <taxon>Malacostraca</taxon>
        <taxon>Eumalacostraca</taxon>
        <taxon>Eucarida</taxon>
        <taxon>Decapoda</taxon>
        <taxon>Pleocyemata</taxon>
        <taxon>Brachyura</taxon>
        <taxon>Eubrachyura</taxon>
        <taxon>Portunoidea</taxon>
        <taxon>Portunidae</taxon>
        <taxon>Portuninae</taxon>
        <taxon>Portunus</taxon>
    </lineage>
</organism>
<name>A0A5B7J2U0_PORTR</name>
<proteinExistence type="predicted"/>
<keyword evidence="2" id="KW-1185">Reference proteome</keyword>
<accession>A0A5B7J2U0</accession>
<evidence type="ECO:0000313" key="1">
    <source>
        <dbReference type="EMBL" id="MPC87907.1"/>
    </source>
</evidence>
<comment type="caution">
    <text evidence="1">The sequence shown here is derived from an EMBL/GenBank/DDBJ whole genome shotgun (WGS) entry which is preliminary data.</text>
</comment>
<dbReference type="AlphaFoldDB" id="A0A5B7J2U0"/>
<dbReference type="Proteomes" id="UP000324222">
    <property type="component" value="Unassembled WGS sequence"/>
</dbReference>
<sequence>MLSSPHHQFILTVSFPLIFSRARASILLLISSSPGHSRFPIGLYRSSAVFLLDSLSLFLPDWSGSKNISGRREIINT</sequence>
<dbReference type="EMBL" id="VSRR010075990">
    <property type="protein sequence ID" value="MPC87907.1"/>
    <property type="molecule type" value="Genomic_DNA"/>
</dbReference>
<gene>
    <name evidence="1" type="ORF">E2C01_082787</name>
</gene>
<protein>
    <submittedName>
        <fullName evidence="1">Uncharacterized protein</fullName>
    </submittedName>
</protein>
<reference evidence="1 2" key="1">
    <citation type="submission" date="2019-05" db="EMBL/GenBank/DDBJ databases">
        <title>Another draft genome of Portunus trituberculatus and its Hox gene families provides insights of decapod evolution.</title>
        <authorList>
            <person name="Jeong J.-H."/>
            <person name="Song I."/>
            <person name="Kim S."/>
            <person name="Choi T."/>
            <person name="Kim D."/>
            <person name="Ryu S."/>
            <person name="Kim W."/>
        </authorList>
    </citation>
    <scope>NUCLEOTIDE SEQUENCE [LARGE SCALE GENOMIC DNA]</scope>
    <source>
        <tissue evidence="1">Muscle</tissue>
    </source>
</reference>